<dbReference type="AlphaFoldDB" id="A0A9P1R5V6"/>
<gene>
    <name evidence="1" type="ORF">PAERUG_P19_London_7_VIM_2_05_10_04290</name>
</gene>
<reference evidence="2" key="1">
    <citation type="submission" date="2015-06" db="EMBL/GenBank/DDBJ databases">
        <authorList>
            <person name="Radhakrishnan Rajesh"/>
            <person name="Underwood Anthony"/>
            <person name="Al-Shahib Ali"/>
        </authorList>
    </citation>
    <scope>NUCLEOTIDE SEQUENCE [LARGE SCALE GENOMIC DNA]</scope>
    <source>
        <strain evidence="2">P19_London_7_VIM_2_05_10</strain>
    </source>
</reference>
<organism evidence="1 2">
    <name type="scientific">Pseudomonas aeruginosa</name>
    <dbReference type="NCBI Taxonomy" id="287"/>
    <lineage>
        <taxon>Bacteria</taxon>
        <taxon>Pseudomonadati</taxon>
        <taxon>Pseudomonadota</taxon>
        <taxon>Gammaproteobacteria</taxon>
        <taxon>Pseudomonadales</taxon>
        <taxon>Pseudomonadaceae</taxon>
        <taxon>Pseudomonas</taxon>
    </lineage>
</organism>
<evidence type="ECO:0000313" key="1">
    <source>
        <dbReference type="EMBL" id="CRP38500.1"/>
    </source>
</evidence>
<protein>
    <submittedName>
        <fullName evidence="1">Uncharacterized protein</fullName>
    </submittedName>
</protein>
<proteinExistence type="predicted"/>
<name>A0A9P1R5V6_PSEAI</name>
<comment type="caution">
    <text evidence="1">The sequence shown here is derived from an EMBL/GenBank/DDBJ whole genome shotgun (WGS) entry which is preliminary data.</text>
</comment>
<dbReference type="Proteomes" id="UP000045039">
    <property type="component" value="Unassembled WGS sequence"/>
</dbReference>
<evidence type="ECO:0000313" key="2">
    <source>
        <dbReference type="Proteomes" id="UP000045039"/>
    </source>
</evidence>
<dbReference type="RefSeq" id="WP_023086955.1">
    <property type="nucleotide sequence ID" value="NZ_CADCYC010000006.1"/>
</dbReference>
<accession>A0A9P1R5V6</accession>
<dbReference type="EMBL" id="CVVU01000219">
    <property type="protein sequence ID" value="CRP38500.1"/>
    <property type="molecule type" value="Genomic_DNA"/>
</dbReference>
<sequence length="163" mass="18405">MSAVTAAKRSRRAKKPQGICLHPRAKETWRRLPFVGKDHGRYSMWDVPLTGSFLTGLEAGKSIAHIYLKYVRDVDDWMASEVFRSMVRDLLAKAPLDEREETVKRGQFTGFMSEIFNWLKASAQFAGSSLDRVEDQALVDRVNHYLDAGVADAIDAEIERAST</sequence>